<dbReference type="EMBL" id="LVEP01000035">
    <property type="protein sequence ID" value="OCB75200.1"/>
    <property type="molecule type" value="Genomic_DNA"/>
</dbReference>
<proteinExistence type="predicted"/>
<protein>
    <recommendedName>
        <fullName evidence="4">Major facilitator superfamily (MFS) profile domain-containing protein</fullName>
    </recommendedName>
</protein>
<keyword evidence="1" id="KW-1133">Transmembrane helix</keyword>
<evidence type="ECO:0008006" key="4">
    <source>
        <dbReference type="Google" id="ProtNLM"/>
    </source>
</evidence>
<accession>A0A1B9DZT6</accession>
<reference evidence="2 3" key="1">
    <citation type="submission" date="2016-03" db="EMBL/GenBank/DDBJ databases">
        <authorList>
            <person name="Ploux O."/>
        </authorList>
    </citation>
    <scope>NUCLEOTIDE SEQUENCE [LARGE SCALE GENOMIC DNA]</scope>
    <source>
        <strain evidence="2 3">LPB0076</strain>
    </source>
</reference>
<evidence type="ECO:0000313" key="3">
    <source>
        <dbReference type="Proteomes" id="UP000093510"/>
    </source>
</evidence>
<sequence length="90" mass="9993">MNKKELLYGFLLGVLGTLLGSYLFVTLFTEYSFWIGFQIMKSQGALGKLITLGSIPNLVLFAVLLRLNKEQRARGVVFALLAITLITVLL</sequence>
<evidence type="ECO:0000313" key="2">
    <source>
        <dbReference type="EMBL" id="OCB75200.1"/>
    </source>
</evidence>
<dbReference type="AlphaFoldDB" id="A0A1B9DZT6"/>
<keyword evidence="3" id="KW-1185">Reference proteome</keyword>
<dbReference type="Proteomes" id="UP000093510">
    <property type="component" value="Unassembled WGS sequence"/>
</dbReference>
<name>A0A1B9DZT6_9FLAO</name>
<dbReference type="RefSeq" id="WP_066335383.1">
    <property type="nucleotide sequence ID" value="NZ_CP017688.1"/>
</dbReference>
<evidence type="ECO:0000256" key="1">
    <source>
        <dbReference type="SAM" id="Phobius"/>
    </source>
</evidence>
<comment type="caution">
    <text evidence="2">The sequence shown here is derived from an EMBL/GenBank/DDBJ whole genome shotgun (WGS) entry which is preliminary data.</text>
</comment>
<feature type="transmembrane region" description="Helical" evidence="1">
    <location>
        <begin position="49"/>
        <end position="67"/>
    </location>
</feature>
<keyword evidence="1" id="KW-0472">Membrane</keyword>
<dbReference type="STRING" id="1763534.GCA_001831475_00421"/>
<feature type="transmembrane region" description="Helical" evidence="1">
    <location>
        <begin position="73"/>
        <end position="89"/>
    </location>
</feature>
<feature type="transmembrane region" description="Helical" evidence="1">
    <location>
        <begin position="6"/>
        <end position="28"/>
    </location>
</feature>
<organism evidence="2 3">
    <name type="scientific">Flavobacterium crassostreae</name>
    <dbReference type="NCBI Taxonomy" id="1763534"/>
    <lineage>
        <taxon>Bacteria</taxon>
        <taxon>Pseudomonadati</taxon>
        <taxon>Bacteroidota</taxon>
        <taxon>Flavobacteriia</taxon>
        <taxon>Flavobacteriales</taxon>
        <taxon>Flavobacteriaceae</taxon>
        <taxon>Flavobacterium</taxon>
    </lineage>
</organism>
<keyword evidence="1" id="KW-0812">Transmembrane</keyword>
<dbReference type="OrthoDB" id="1362378at2"/>
<gene>
    <name evidence="2" type="ORF">LPBF_09075</name>
</gene>